<sequence length="75" mass="8891">MLKIRLKRCGRRSVPSYRVVLMRSQTRRDGKAIEDFGFYNPISKQCILDKTRIHLRLKQGAQMTETVKYLYEVKA</sequence>
<evidence type="ECO:0000256" key="1">
    <source>
        <dbReference type="ARBA" id="ARBA00006668"/>
    </source>
</evidence>
<dbReference type="GO" id="GO:0032543">
    <property type="term" value="P:mitochondrial translation"/>
    <property type="evidence" value="ECO:0007669"/>
    <property type="project" value="TreeGrafter"/>
</dbReference>
<dbReference type="InterPro" id="IPR000307">
    <property type="entry name" value="Ribosomal_bS16"/>
</dbReference>
<dbReference type="NCBIfam" id="TIGR00002">
    <property type="entry name" value="S16"/>
    <property type="match status" value="1"/>
</dbReference>
<protein>
    <recommendedName>
        <fullName evidence="4">Small ribosomal subunit protein bS16c</fullName>
    </recommendedName>
</protein>
<keyword evidence="3 4" id="KW-0687">Ribonucleoprotein</keyword>
<keyword evidence="5" id="KW-0150">Chloroplast</keyword>
<dbReference type="HAMAP" id="MF_00385">
    <property type="entry name" value="Ribosomal_bS16"/>
    <property type="match status" value="1"/>
</dbReference>
<dbReference type="InterPro" id="IPR020592">
    <property type="entry name" value="Ribosomal_bS16_CS"/>
</dbReference>
<dbReference type="PANTHER" id="PTHR12919">
    <property type="entry name" value="30S RIBOSOMAL PROTEIN S16"/>
    <property type="match status" value="1"/>
</dbReference>
<dbReference type="InterPro" id="IPR023803">
    <property type="entry name" value="Ribosomal_bS16_dom_sf"/>
</dbReference>
<dbReference type="GO" id="GO:0005739">
    <property type="term" value="C:mitochondrion"/>
    <property type="evidence" value="ECO:0007669"/>
    <property type="project" value="GOC"/>
</dbReference>
<evidence type="ECO:0000313" key="5">
    <source>
        <dbReference type="EMBL" id="AIA61160.1"/>
    </source>
</evidence>
<dbReference type="Gene3D" id="3.30.1320.10">
    <property type="match status" value="1"/>
</dbReference>
<comment type="similarity">
    <text evidence="1 4">Belongs to the bacterial ribosomal protein bS16 family.</text>
</comment>
<dbReference type="Pfam" id="PF00886">
    <property type="entry name" value="Ribosomal_S16"/>
    <property type="match status" value="1"/>
</dbReference>
<dbReference type="SUPFAM" id="SSF54565">
    <property type="entry name" value="Ribosomal protein S16"/>
    <property type="match status" value="1"/>
</dbReference>
<dbReference type="PANTHER" id="PTHR12919:SF20">
    <property type="entry name" value="SMALL RIBOSOMAL SUBUNIT PROTEIN BS16M"/>
    <property type="match status" value="1"/>
</dbReference>
<keyword evidence="5" id="KW-0934">Plastid</keyword>
<name>A0A060A8L8_9RHOD</name>
<reference evidence="5" key="1">
    <citation type="submission" date="2014-03" db="EMBL/GenBank/DDBJ databases">
        <title>Metagenomic reconstruction of the complete chloroplast and mitochondrial genomes of a novel unicellular red alga from the Cyanidiaceae family.</title>
        <authorList>
            <person name="Servin-Garciduenas L.E."/>
            <person name="Martinez-Romero E."/>
        </authorList>
    </citation>
    <scope>NUCLEOTIDE SEQUENCE</scope>
    <source>
        <strain evidence="5">MX-AZ01</strain>
    </source>
</reference>
<evidence type="ECO:0000256" key="2">
    <source>
        <dbReference type="ARBA" id="ARBA00022980"/>
    </source>
</evidence>
<dbReference type="GO" id="GO:0009507">
    <property type="term" value="C:chloroplast"/>
    <property type="evidence" value="ECO:0007669"/>
    <property type="project" value="UniProtKB-SubCell"/>
</dbReference>
<organism evidence="5">
    <name type="scientific">Cyanidiaceae sp. MX-AZ01</name>
    <dbReference type="NCBI Taxonomy" id="1503164"/>
    <lineage>
        <taxon>Eukaryota</taxon>
        <taxon>Rhodophyta</taxon>
        <taxon>Bangiophyceae</taxon>
        <taxon>Cyanidiales</taxon>
        <taxon>Cyanidiaceae</taxon>
    </lineage>
</organism>
<geneLocation type="chloroplast" evidence="5"/>
<dbReference type="EMBL" id="KJ569775">
    <property type="protein sequence ID" value="AIA61160.1"/>
    <property type="molecule type" value="Genomic_DNA"/>
</dbReference>
<gene>
    <name evidence="4 5" type="primary">rps16</name>
</gene>
<dbReference type="PROSITE" id="PS00732">
    <property type="entry name" value="RIBOSOMAL_S16"/>
    <property type="match status" value="1"/>
</dbReference>
<proteinExistence type="inferred from homology"/>
<evidence type="ECO:0000256" key="4">
    <source>
        <dbReference type="HAMAP-Rule" id="MF_00385"/>
    </source>
</evidence>
<keyword evidence="2 4" id="KW-0689">Ribosomal protein</keyword>
<dbReference type="AlphaFoldDB" id="A0A060A8L8"/>
<accession>A0A060A8L8</accession>
<evidence type="ECO:0000256" key="3">
    <source>
        <dbReference type="ARBA" id="ARBA00023274"/>
    </source>
</evidence>
<dbReference type="GO" id="GO:0015935">
    <property type="term" value="C:small ribosomal subunit"/>
    <property type="evidence" value="ECO:0007669"/>
    <property type="project" value="TreeGrafter"/>
</dbReference>
<comment type="subcellular location">
    <subcellularLocation>
        <location evidence="4">Plastid</location>
        <location evidence="4">Chloroplast</location>
    </subcellularLocation>
</comment>
<dbReference type="GO" id="GO:0003735">
    <property type="term" value="F:structural constituent of ribosome"/>
    <property type="evidence" value="ECO:0007669"/>
    <property type="project" value="InterPro"/>
</dbReference>